<name>A0A0J8J9U7_9LIST</name>
<evidence type="ECO:0000259" key="2">
    <source>
        <dbReference type="Pfam" id="PF06855"/>
    </source>
</evidence>
<dbReference type="EMBL" id="AZHO01000004">
    <property type="protein sequence ID" value="KMT61091.1"/>
    <property type="molecule type" value="Genomic_DNA"/>
</dbReference>
<accession>A0A0J8J9U7</accession>
<reference evidence="3 4" key="1">
    <citation type="journal article" date="2015" name="Genome Biol. Evol.">
        <title>Comparative Genomics of Listeria Sensu Lato: Genus-Wide Differences in Evolutionary Dynamics and the Progressive Gain of Complex, Potentially Pathogenicity-Related Traits through Lateral Gene Transfer.</title>
        <authorList>
            <person name="Chiara M."/>
            <person name="Caruso M."/>
            <person name="D'Erchia A.M."/>
            <person name="Manzari C."/>
            <person name="Fraccalvieri R."/>
            <person name="Goffredo E."/>
            <person name="Latorre L."/>
            <person name="Miccolupo A."/>
            <person name="Padalino I."/>
            <person name="Santagada G."/>
            <person name="Chiocco D."/>
            <person name="Pesole G."/>
            <person name="Horner D.S."/>
            <person name="Parisi A."/>
        </authorList>
    </citation>
    <scope>NUCLEOTIDE SEQUENCE [LARGE SCALE GENOMIC DNA]</scope>
    <source>
        <strain evidence="3 4">1991</strain>
    </source>
</reference>
<dbReference type="OrthoDB" id="2242851at2"/>
<dbReference type="Gene3D" id="1.10.150.260">
    <property type="entry name" value="YozE SAM-like"/>
    <property type="match status" value="1"/>
</dbReference>
<evidence type="ECO:0000313" key="4">
    <source>
        <dbReference type="Proteomes" id="UP000052258"/>
    </source>
</evidence>
<dbReference type="InterPro" id="IPR023089">
    <property type="entry name" value="YozE_SAM-like"/>
</dbReference>
<dbReference type="InterPro" id="IPR010673">
    <property type="entry name" value="UPF0346"/>
</dbReference>
<sequence length="76" mass="9106">MGRSFYHFLMTYRDPVKHDSKTNFANAAYKDHSFPKQAKNYHILSDYLELNAPYLNGMATFDELFDEYMLDEEKNR</sequence>
<comment type="similarity">
    <text evidence="1">Belongs to the UPF0346 family.</text>
</comment>
<dbReference type="Proteomes" id="UP000052258">
    <property type="component" value="Unassembled WGS sequence"/>
</dbReference>
<feature type="domain" description="YozE SAM-like" evidence="2">
    <location>
        <begin position="4"/>
        <end position="69"/>
    </location>
</feature>
<keyword evidence="4" id="KW-1185">Reference proteome</keyword>
<dbReference type="SUPFAM" id="SSF140652">
    <property type="entry name" value="YozE-like"/>
    <property type="match status" value="1"/>
</dbReference>
<comment type="caution">
    <text evidence="3">The sequence shown here is derived from an EMBL/GenBank/DDBJ whole genome shotgun (WGS) entry which is preliminary data.</text>
</comment>
<dbReference type="Pfam" id="PF06855">
    <property type="entry name" value="YozE_SAM_like"/>
    <property type="match status" value="1"/>
</dbReference>
<dbReference type="AlphaFoldDB" id="A0A0J8J9U7"/>
<dbReference type="PATRIC" id="fig|1430899.3.peg.159"/>
<evidence type="ECO:0000256" key="1">
    <source>
        <dbReference type="HAMAP-Rule" id="MF_01538"/>
    </source>
</evidence>
<dbReference type="RefSeq" id="WP_007476568.1">
    <property type="nucleotide sequence ID" value="NZ_KQ130610.1"/>
</dbReference>
<proteinExistence type="inferred from homology"/>
<gene>
    <name evidence="3" type="ORF">X560_0158</name>
</gene>
<dbReference type="HAMAP" id="MF_01538">
    <property type="entry name" value="UPF0346"/>
    <property type="match status" value="1"/>
</dbReference>
<evidence type="ECO:0000313" key="3">
    <source>
        <dbReference type="EMBL" id="KMT61091.1"/>
    </source>
</evidence>
<dbReference type="NCBIfam" id="NF010193">
    <property type="entry name" value="PRK13672.1"/>
    <property type="match status" value="1"/>
</dbReference>
<organism evidence="3 4">
    <name type="scientific">Listeria fleischmannii 1991</name>
    <dbReference type="NCBI Taxonomy" id="1430899"/>
    <lineage>
        <taxon>Bacteria</taxon>
        <taxon>Bacillati</taxon>
        <taxon>Bacillota</taxon>
        <taxon>Bacilli</taxon>
        <taxon>Bacillales</taxon>
        <taxon>Listeriaceae</taxon>
        <taxon>Listeria</taxon>
    </lineage>
</organism>
<protein>
    <recommendedName>
        <fullName evidence="1">UPF0346 protein X560_0158</fullName>
    </recommendedName>
</protein>
<dbReference type="InterPro" id="IPR036806">
    <property type="entry name" value="YozE_SAM-like_sf"/>
</dbReference>
<dbReference type="PIRSF" id="PIRSF037262">
    <property type="entry name" value="UCP037262"/>
    <property type="match status" value="1"/>
</dbReference>